<feature type="compositionally biased region" description="Basic and acidic residues" evidence="1">
    <location>
        <begin position="165"/>
        <end position="180"/>
    </location>
</feature>
<evidence type="ECO:0000256" key="1">
    <source>
        <dbReference type="SAM" id="MobiDB-lite"/>
    </source>
</evidence>
<dbReference type="EMBL" id="QBLH01001194">
    <property type="protein sequence ID" value="TGZ52760.1"/>
    <property type="molecule type" value="Genomic_DNA"/>
</dbReference>
<sequence length="189" mass="20847">MTSENNIKTVDVEKKFRMSIPSSCRWPILVAATLRRFRCSTYLSRKYSGLLSNELHVKSSDDSSPWRSPCLSLTRGREKKREKKAESRGTGICSPRDITNSSAGNRSLDRALKSELLDLAEVKNSRRARFDSSDFHSPEPIAPAAAARHSGLRAGPDSLGVSGGAKEKEENDETALRDGDPIPFCRPIA</sequence>
<name>A0A4S2KSK8_9HYME</name>
<accession>A0A4S2KSK8</accession>
<feature type="region of interest" description="Disordered" evidence="1">
    <location>
        <begin position="146"/>
        <end position="189"/>
    </location>
</feature>
<feature type="region of interest" description="Disordered" evidence="1">
    <location>
        <begin position="57"/>
        <end position="105"/>
    </location>
</feature>
<dbReference type="AlphaFoldDB" id="A0A4S2KSK8"/>
<dbReference type="Proteomes" id="UP000310200">
    <property type="component" value="Unassembled WGS sequence"/>
</dbReference>
<evidence type="ECO:0000313" key="2">
    <source>
        <dbReference type="EMBL" id="TGZ52760.1"/>
    </source>
</evidence>
<reference evidence="2 3" key="1">
    <citation type="journal article" date="2019" name="Philos. Trans. R. Soc. Lond., B, Biol. Sci.">
        <title>Ant behaviour and brain gene expression of defending hosts depend on the ecological success of the intruding social parasite.</title>
        <authorList>
            <person name="Kaur R."/>
            <person name="Stoldt M."/>
            <person name="Jongepier E."/>
            <person name="Feldmeyer B."/>
            <person name="Menzel F."/>
            <person name="Bornberg-Bauer E."/>
            <person name="Foitzik S."/>
        </authorList>
    </citation>
    <scope>NUCLEOTIDE SEQUENCE [LARGE SCALE GENOMIC DNA]</scope>
    <source>
        <tissue evidence="2">Whole body</tissue>
    </source>
</reference>
<keyword evidence="3" id="KW-1185">Reference proteome</keyword>
<organism evidence="2 3">
    <name type="scientific">Temnothorax longispinosus</name>
    <dbReference type="NCBI Taxonomy" id="300112"/>
    <lineage>
        <taxon>Eukaryota</taxon>
        <taxon>Metazoa</taxon>
        <taxon>Ecdysozoa</taxon>
        <taxon>Arthropoda</taxon>
        <taxon>Hexapoda</taxon>
        <taxon>Insecta</taxon>
        <taxon>Pterygota</taxon>
        <taxon>Neoptera</taxon>
        <taxon>Endopterygota</taxon>
        <taxon>Hymenoptera</taxon>
        <taxon>Apocrita</taxon>
        <taxon>Aculeata</taxon>
        <taxon>Formicoidea</taxon>
        <taxon>Formicidae</taxon>
        <taxon>Myrmicinae</taxon>
        <taxon>Temnothorax</taxon>
    </lineage>
</organism>
<evidence type="ECO:0000313" key="3">
    <source>
        <dbReference type="Proteomes" id="UP000310200"/>
    </source>
</evidence>
<comment type="caution">
    <text evidence="2">The sequence shown here is derived from an EMBL/GenBank/DDBJ whole genome shotgun (WGS) entry which is preliminary data.</text>
</comment>
<proteinExistence type="predicted"/>
<gene>
    <name evidence="2" type="ORF">DBV15_02488</name>
</gene>
<protein>
    <submittedName>
        <fullName evidence="2">Uncharacterized protein</fullName>
    </submittedName>
</protein>